<proteinExistence type="predicted"/>
<keyword evidence="2" id="KW-1185">Reference proteome</keyword>
<accession>A0ABY1BW73</accession>
<dbReference type="EMBL" id="FOIB01000001">
    <property type="protein sequence ID" value="SES86849.1"/>
    <property type="molecule type" value="Genomic_DNA"/>
</dbReference>
<dbReference type="RefSeq" id="WP_074948654.1">
    <property type="nucleotide sequence ID" value="NZ_BJXR01000025.1"/>
</dbReference>
<protein>
    <submittedName>
        <fullName evidence="1">Uncharacterized protein</fullName>
    </submittedName>
</protein>
<gene>
    <name evidence="1" type="ORF">SAMN05443572_101420</name>
</gene>
<reference evidence="1 2" key="1">
    <citation type="submission" date="2016-10" db="EMBL/GenBank/DDBJ databases">
        <authorList>
            <person name="Varghese N."/>
            <person name="Submissions S."/>
        </authorList>
    </citation>
    <scope>NUCLEOTIDE SEQUENCE [LARGE SCALE GENOMIC DNA]</scope>
    <source>
        <strain evidence="1 2">DSM 16525</strain>
    </source>
</reference>
<name>A0ABY1BW73_MYXFU</name>
<organism evidence="1 2">
    <name type="scientific">Myxococcus fulvus</name>
    <dbReference type="NCBI Taxonomy" id="33"/>
    <lineage>
        <taxon>Bacteria</taxon>
        <taxon>Pseudomonadati</taxon>
        <taxon>Myxococcota</taxon>
        <taxon>Myxococcia</taxon>
        <taxon>Myxococcales</taxon>
        <taxon>Cystobacterineae</taxon>
        <taxon>Myxococcaceae</taxon>
        <taxon>Myxococcus</taxon>
    </lineage>
</organism>
<sequence>MPELAVFAGAKRRELVALTKSKALGVLRQEMEHVTRVASMRPQTFGWAQTLARMRAISQPARSWP</sequence>
<comment type="caution">
    <text evidence="1">The sequence shown here is derived from an EMBL/GenBank/DDBJ whole genome shotgun (WGS) entry which is preliminary data.</text>
</comment>
<dbReference type="Proteomes" id="UP000183760">
    <property type="component" value="Unassembled WGS sequence"/>
</dbReference>
<evidence type="ECO:0000313" key="2">
    <source>
        <dbReference type="Proteomes" id="UP000183760"/>
    </source>
</evidence>
<evidence type="ECO:0000313" key="1">
    <source>
        <dbReference type="EMBL" id="SES86849.1"/>
    </source>
</evidence>